<evidence type="ECO:0000256" key="2">
    <source>
        <dbReference type="ARBA" id="ARBA00022448"/>
    </source>
</evidence>
<protein>
    <submittedName>
        <fullName evidence="6">ABC transporter substrate-binding protein</fullName>
    </submittedName>
</protein>
<dbReference type="GO" id="GO:0006865">
    <property type="term" value="P:amino acid transport"/>
    <property type="evidence" value="ECO:0007669"/>
    <property type="project" value="UniProtKB-KW"/>
</dbReference>
<comment type="caution">
    <text evidence="6">The sequence shown here is derived from an EMBL/GenBank/DDBJ whole genome shotgun (WGS) entry which is preliminary data.</text>
</comment>
<proteinExistence type="inferred from homology"/>
<comment type="similarity">
    <text evidence="1">Belongs to the leucine-binding protein family.</text>
</comment>
<dbReference type="CDD" id="cd06326">
    <property type="entry name" value="PBP1_ABC_ligand_binding-like"/>
    <property type="match status" value="1"/>
</dbReference>
<dbReference type="PANTHER" id="PTHR47235">
    <property type="entry name" value="BLR6548 PROTEIN"/>
    <property type="match status" value="1"/>
</dbReference>
<evidence type="ECO:0000256" key="1">
    <source>
        <dbReference type="ARBA" id="ARBA00010062"/>
    </source>
</evidence>
<evidence type="ECO:0000259" key="5">
    <source>
        <dbReference type="Pfam" id="PF13458"/>
    </source>
</evidence>
<reference evidence="6" key="1">
    <citation type="journal article" date="2014" name="Int. J. Syst. Evol. Microbiol.">
        <title>Complete genome sequence of Corynebacterium casei LMG S-19264T (=DSM 44701T), isolated from a smear-ripened cheese.</title>
        <authorList>
            <consortium name="US DOE Joint Genome Institute (JGI-PGF)"/>
            <person name="Walter F."/>
            <person name="Albersmeier A."/>
            <person name="Kalinowski J."/>
            <person name="Ruckert C."/>
        </authorList>
    </citation>
    <scope>NUCLEOTIDE SEQUENCE</scope>
    <source>
        <strain evidence="6">CGMCC 1.10998</strain>
    </source>
</reference>
<accession>A0A916UCF4</accession>
<name>A0A916UCF4_9BURK</name>
<dbReference type="EMBL" id="BMED01000001">
    <property type="protein sequence ID" value="GGC68583.1"/>
    <property type="molecule type" value="Genomic_DNA"/>
</dbReference>
<dbReference type="InterPro" id="IPR028082">
    <property type="entry name" value="Peripla_BP_I"/>
</dbReference>
<dbReference type="Pfam" id="PF13458">
    <property type="entry name" value="Peripla_BP_6"/>
    <property type="match status" value="1"/>
</dbReference>
<reference evidence="6" key="2">
    <citation type="submission" date="2020-09" db="EMBL/GenBank/DDBJ databases">
        <authorList>
            <person name="Sun Q."/>
            <person name="Zhou Y."/>
        </authorList>
    </citation>
    <scope>NUCLEOTIDE SEQUENCE</scope>
    <source>
        <strain evidence="6">CGMCC 1.10998</strain>
    </source>
</reference>
<keyword evidence="2" id="KW-0813">Transport</keyword>
<dbReference type="InterPro" id="IPR028081">
    <property type="entry name" value="Leu-bd"/>
</dbReference>
<evidence type="ECO:0000256" key="4">
    <source>
        <dbReference type="ARBA" id="ARBA00022970"/>
    </source>
</evidence>
<sequence length="371" mass="39958">MSALSLGLALSSAYAENGITSKSITLGQSAALSGPAAQLGTEMRDGAQAYFDHVNATGGIGGRQIILKTLDDGYEAEKAVANTRQLIDKDDVFALFGYVGTPTSNAAMPLAIKENLPFFAPFTGAQSLREPFNRNIFNIRASYFEETEKIIQHITTLSLNRIAVFYQNDAYGKAGLEGVTRAMKKRGIEIVATATVERNSVDVAKAVAQMKQAKPQAIVLISAYTSCSAFIKSMLKDGDANPIFWNISFVGSQALAKELGNEGRGVMVSQVMPAPWDDINPIVKEYKNLYLKTPGRVPGYVSLEGFIAAKVFVEGLKRAGGSLSRESFIKAMDGMSSYDVGGFQVKFSGSNHNASHFVDLTVIGKDGKFMR</sequence>
<dbReference type="PRINTS" id="PR00337">
    <property type="entry name" value="LEUILEVALBP"/>
</dbReference>
<dbReference type="RefSeq" id="WP_308789117.1">
    <property type="nucleotide sequence ID" value="NZ_BMED01000001.1"/>
</dbReference>
<feature type="domain" description="Leucine-binding protein" evidence="5">
    <location>
        <begin position="23"/>
        <end position="367"/>
    </location>
</feature>
<dbReference type="SUPFAM" id="SSF53822">
    <property type="entry name" value="Periplasmic binding protein-like I"/>
    <property type="match status" value="1"/>
</dbReference>
<dbReference type="InterPro" id="IPR000709">
    <property type="entry name" value="Leu_Ile_Val-bd"/>
</dbReference>
<dbReference type="AlphaFoldDB" id="A0A916UCF4"/>
<gene>
    <name evidence="6" type="ORF">GCM10011396_14530</name>
</gene>
<keyword evidence="7" id="KW-1185">Reference proteome</keyword>
<dbReference type="PANTHER" id="PTHR47235:SF1">
    <property type="entry name" value="BLR6548 PROTEIN"/>
    <property type="match status" value="1"/>
</dbReference>
<dbReference type="Gene3D" id="3.40.50.2300">
    <property type="match status" value="2"/>
</dbReference>
<evidence type="ECO:0000313" key="6">
    <source>
        <dbReference type="EMBL" id="GGC68583.1"/>
    </source>
</evidence>
<keyword evidence="4" id="KW-0029">Amino-acid transport</keyword>
<evidence type="ECO:0000313" key="7">
    <source>
        <dbReference type="Proteomes" id="UP000637423"/>
    </source>
</evidence>
<dbReference type="Proteomes" id="UP000637423">
    <property type="component" value="Unassembled WGS sequence"/>
</dbReference>
<organism evidence="6 7">
    <name type="scientific">Undibacterium terreum</name>
    <dbReference type="NCBI Taxonomy" id="1224302"/>
    <lineage>
        <taxon>Bacteria</taxon>
        <taxon>Pseudomonadati</taxon>
        <taxon>Pseudomonadota</taxon>
        <taxon>Betaproteobacteria</taxon>
        <taxon>Burkholderiales</taxon>
        <taxon>Oxalobacteraceae</taxon>
        <taxon>Undibacterium</taxon>
    </lineage>
</organism>
<keyword evidence="3" id="KW-0732">Signal</keyword>
<evidence type="ECO:0000256" key="3">
    <source>
        <dbReference type="ARBA" id="ARBA00022729"/>
    </source>
</evidence>